<name>A0A1Y3L9A9_PSEPU</name>
<dbReference type="RefSeq" id="WP_086975609.1">
    <property type="nucleotide sequence ID" value="NZ_NFSB01000069.1"/>
</dbReference>
<evidence type="ECO:0000313" key="1">
    <source>
        <dbReference type="EMBL" id="OUM34748.1"/>
    </source>
</evidence>
<organism evidence="1 2">
    <name type="scientific">Pseudomonas putida</name>
    <name type="common">Arthrobacter siderocapsulatus</name>
    <dbReference type="NCBI Taxonomy" id="303"/>
    <lineage>
        <taxon>Bacteria</taxon>
        <taxon>Pseudomonadati</taxon>
        <taxon>Pseudomonadota</taxon>
        <taxon>Gammaproteobacteria</taxon>
        <taxon>Pseudomonadales</taxon>
        <taxon>Pseudomonadaceae</taxon>
        <taxon>Pseudomonas</taxon>
    </lineage>
</organism>
<comment type="caution">
    <text evidence="1">The sequence shown here is derived from an EMBL/GenBank/DDBJ whole genome shotgun (WGS) entry which is preliminary data.</text>
</comment>
<dbReference type="EMBL" id="NFSB01000069">
    <property type="protein sequence ID" value="OUM34748.1"/>
    <property type="molecule type" value="Genomic_DNA"/>
</dbReference>
<evidence type="ECO:0000313" key="2">
    <source>
        <dbReference type="Proteomes" id="UP000196082"/>
    </source>
</evidence>
<dbReference type="Proteomes" id="UP000196082">
    <property type="component" value="Unassembled WGS sequence"/>
</dbReference>
<reference evidence="1 2" key="1">
    <citation type="submission" date="2017-05" db="EMBL/GenBank/DDBJ databases">
        <title>Whole genome sequence of Pseudomonas putida isolate 1312 commercialized as a biostimulant.</title>
        <authorList>
            <person name="Crovadore J."/>
            <person name="Blanc P."/>
            <person name="Chablais R."/>
            <person name="Cochard B."/>
            <person name="Grizard D."/>
            <person name="Lefort F."/>
        </authorList>
    </citation>
    <scope>NUCLEOTIDE SEQUENCE [LARGE SCALE GENOMIC DNA]</scope>
    <source>
        <strain evidence="1 2">1312</strain>
    </source>
</reference>
<sequence length="114" mass="11813">MSRTAHGTTVVSVGAETFELKPTLKAARGIEARFGGIAPAIGELNQLKLSAIAAVLLIGSGKDFKPKDIEALEEQVFEAGISDVNPQVVPYVVALLNPAGKTKAELEAEAGKGN</sequence>
<protein>
    <recommendedName>
        <fullName evidence="3">Phage tail protein</fullName>
    </recommendedName>
</protein>
<accession>A0A1Y3L9A9</accession>
<proteinExistence type="predicted"/>
<gene>
    <name evidence="1" type="ORF">B8W72_09805</name>
</gene>
<dbReference type="AlphaFoldDB" id="A0A1Y3L9A9"/>
<evidence type="ECO:0008006" key="3">
    <source>
        <dbReference type="Google" id="ProtNLM"/>
    </source>
</evidence>